<reference evidence="1" key="1">
    <citation type="journal article" date="2024" name="Syst. Appl. Microbiol.">
        <title>First single-strain enrichments of Electrothrix cable bacteria, description of E. aestuarii sp. nov. and E. rattekaaiensis sp. nov., and proposal of a cable bacteria taxonomy following the rules of the SeqCode.</title>
        <authorList>
            <person name="Plum-Jensen L.E."/>
            <person name="Schramm A."/>
            <person name="Marshall I.P.G."/>
        </authorList>
    </citation>
    <scope>NUCLEOTIDE SEQUENCE</scope>
    <source>
        <strain evidence="1">Rat1</strain>
    </source>
</reference>
<gene>
    <name evidence="1" type="ORF">Q3M24_20745</name>
</gene>
<dbReference type="EMBL" id="CP159373">
    <property type="protein sequence ID" value="XCN72689.1"/>
    <property type="molecule type" value="Genomic_DNA"/>
</dbReference>
<name>A0AAU8LV14_9BACT</name>
<dbReference type="KEGG" id="eaj:Q3M24_20745"/>
<reference evidence="1" key="2">
    <citation type="submission" date="2024-06" db="EMBL/GenBank/DDBJ databases">
        <authorList>
            <person name="Plum-Jensen L.E."/>
            <person name="Schramm A."/>
            <person name="Marshall I.P.G."/>
        </authorList>
    </citation>
    <scope>NUCLEOTIDE SEQUENCE</scope>
    <source>
        <strain evidence="1">Rat1</strain>
    </source>
</reference>
<sequence length="117" mass="12834">MPFFDFLPDHHLWVENNEDPVLPANKKGNPKIGNFPHVSENVADTVKEVEIPLENFGNLQEMLCDGGGMALELNADVAAHASVLHDTLGQETAWAAGDQIVAKGSWAMKSEFKFTCK</sequence>
<organism evidence="1">
    <name type="scientific">Candidatus Electrothrix aestuarii</name>
    <dbReference type="NCBI Taxonomy" id="3062594"/>
    <lineage>
        <taxon>Bacteria</taxon>
        <taxon>Pseudomonadati</taxon>
        <taxon>Thermodesulfobacteriota</taxon>
        <taxon>Desulfobulbia</taxon>
        <taxon>Desulfobulbales</taxon>
        <taxon>Desulfobulbaceae</taxon>
        <taxon>Candidatus Electrothrix</taxon>
    </lineage>
</organism>
<evidence type="ECO:0000313" key="1">
    <source>
        <dbReference type="EMBL" id="XCN72689.1"/>
    </source>
</evidence>
<protein>
    <submittedName>
        <fullName evidence="1">Uncharacterized protein</fullName>
    </submittedName>
</protein>
<dbReference type="AlphaFoldDB" id="A0AAU8LV14"/>
<accession>A0AAU8LV14</accession>
<proteinExistence type="predicted"/>